<reference evidence="1 2" key="1">
    <citation type="journal article" date="2016" name="Mol. Biol. Evol.">
        <title>Comparative Genomics of Early-Diverging Mushroom-Forming Fungi Provides Insights into the Origins of Lignocellulose Decay Capabilities.</title>
        <authorList>
            <person name="Nagy L.G."/>
            <person name="Riley R."/>
            <person name="Tritt A."/>
            <person name="Adam C."/>
            <person name="Daum C."/>
            <person name="Floudas D."/>
            <person name="Sun H."/>
            <person name="Yadav J.S."/>
            <person name="Pangilinan J."/>
            <person name="Larsson K.H."/>
            <person name="Matsuura K."/>
            <person name="Barry K."/>
            <person name="Labutti K."/>
            <person name="Kuo R."/>
            <person name="Ohm R.A."/>
            <person name="Bhattacharya S.S."/>
            <person name="Shirouzu T."/>
            <person name="Yoshinaga Y."/>
            <person name="Martin F.M."/>
            <person name="Grigoriev I.V."/>
            <person name="Hibbett D.S."/>
        </authorList>
    </citation>
    <scope>NUCLEOTIDE SEQUENCE [LARGE SCALE GENOMIC DNA]</scope>
    <source>
        <strain evidence="1 2">CBS 109695</strain>
    </source>
</reference>
<proteinExistence type="predicted"/>
<dbReference type="OrthoDB" id="10004862at2759"/>
<accession>A0A166EZB1</accession>
<evidence type="ECO:0000313" key="1">
    <source>
        <dbReference type="EMBL" id="KZP16275.1"/>
    </source>
</evidence>
<dbReference type="Proteomes" id="UP000076532">
    <property type="component" value="Unassembled WGS sequence"/>
</dbReference>
<dbReference type="EMBL" id="KV417595">
    <property type="protein sequence ID" value="KZP16275.1"/>
    <property type="molecule type" value="Genomic_DNA"/>
</dbReference>
<gene>
    <name evidence="1" type="ORF">FIBSPDRAFT_1047633</name>
</gene>
<dbReference type="AlphaFoldDB" id="A0A166EZB1"/>
<organism evidence="1 2">
    <name type="scientific">Athelia psychrophila</name>
    <dbReference type="NCBI Taxonomy" id="1759441"/>
    <lineage>
        <taxon>Eukaryota</taxon>
        <taxon>Fungi</taxon>
        <taxon>Dikarya</taxon>
        <taxon>Basidiomycota</taxon>
        <taxon>Agaricomycotina</taxon>
        <taxon>Agaricomycetes</taxon>
        <taxon>Agaricomycetidae</taxon>
        <taxon>Atheliales</taxon>
        <taxon>Atheliaceae</taxon>
        <taxon>Athelia</taxon>
    </lineage>
</organism>
<dbReference type="STRING" id="436010.A0A166EZB1"/>
<protein>
    <submittedName>
        <fullName evidence="1">Uncharacterized protein</fullName>
    </submittedName>
</protein>
<keyword evidence="2" id="KW-1185">Reference proteome</keyword>
<name>A0A166EZB1_9AGAM</name>
<sequence>MTMPASVIRIYRLDEPKTPGRITKKNCTEHLGQQKPSGFYSADLTFLLEEMIQRDRIYDSETLHPVMPHDNDALLSKRIRDVASGGRVELIHELVAQWFSADEGITQLGHMHEELIWLATLSLPAPAGRAIVPAPELQAKLLKPHRAVFILLMIPRGRPRIEAELMMSYPASATHLKFPRRRWPSATPTTG</sequence>
<evidence type="ECO:0000313" key="2">
    <source>
        <dbReference type="Proteomes" id="UP000076532"/>
    </source>
</evidence>